<keyword evidence="3 8" id="KW-0812">Transmembrane</keyword>
<comment type="subcellular location">
    <subcellularLocation>
        <location evidence="1">Membrane</location>
        <topology evidence="1">Multi-pass membrane protein</topology>
    </subcellularLocation>
</comment>
<dbReference type="GO" id="GO:0016020">
    <property type="term" value="C:membrane"/>
    <property type="evidence" value="ECO:0007669"/>
    <property type="project" value="UniProtKB-SubCell"/>
</dbReference>
<dbReference type="InterPro" id="IPR050925">
    <property type="entry name" value="Rhomboid_protease_S54"/>
</dbReference>
<keyword evidence="5 8" id="KW-1133">Transmembrane helix</keyword>
<dbReference type="Pfam" id="PF01694">
    <property type="entry name" value="Rhomboid"/>
    <property type="match status" value="1"/>
</dbReference>
<evidence type="ECO:0000313" key="10">
    <source>
        <dbReference type="EMBL" id="PRH87260.1"/>
    </source>
</evidence>
<comment type="caution">
    <text evidence="10">The sequence shown here is derived from an EMBL/GenBank/DDBJ whole genome shotgun (WGS) entry which is preliminary data.</text>
</comment>
<keyword evidence="6 8" id="KW-0472">Membrane</keyword>
<evidence type="ECO:0000256" key="6">
    <source>
        <dbReference type="ARBA" id="ARBA00023136"/>
    </source>
</evidence>
<proteinExistence type="inferred from homology"/>
<feature type="transmembrane region" description="Helical" evidence="8">
    <location>
        <begin position="369"/>
        <end position="390"/>
    </location>
</feature>
<dbReference type="PANTHER" id="PTHR43731">
    <property type="entry name" value="RHOMBOID PROTEASE"/>
    <property type="match status" value="1"/>
</dbReference>
<dbReference type="Gene3D" id="1.20.1540.10">
    <property type="entry name" value="Rhomboid-like"/>
    <property type="match status" value="1"/>
</dbReference>
<evidence type="ECO:0000256" key="4">
    <source>
        <dbReference type="ARBA" id="ARBA00022801"/>
    </source>
</evidence>
<reference evidence="10 11" key="1">
    <citation type="submission" date="2018-02" db="EMBL/GenBank/DDBJ databases">
        <title>Whole genome sequencing of endophytic bacterium.</title>
        <authorList>
            <person name="Eedara R."/>
            <person name="Podile A.R."/>
        </authorList>
    </citation>
    <scope>NUCLEOTIDE SEQUENCE [LARGE SCALE GENOMIC DNA]</scope>
    <source>
        <strain evidence="10 11">RP1T</strain>
    </source>
</reference>
<evidence type="ECO:0000259" key="9">
    <source>
        <dbReference type="Pfam" id="PF01694"/>
    </source>
</evidence>
<dbReference type="EMBL" id="PUEJ01000004">
    <property type="protein sequence ID" value="PRH87260.1"/>
    <property type="molecule type" value="Genomic_DNA"/>
</dbReference>
<evidence type="ECO:0000256" key="8">
    <source>
        <dbReference type="SAM" id="Phobius"/>
    </source>
</evidence>
<evidence type="ECO:0000256" key="2">
    <source>
        <dbReference type="ARBA" id="ARBA00009045"/>
    </source>
</evidence>
<feature type="transmembrane region" description="Helical" evidence="8">
    <location>
        <begin position="342"/>
        <end position="363"/>
    </location>
</feature>
<dbReference type="GO" id="GO:0004252">
    <property type="term" value="F:serine-type endopeptidase activity"/>
    <property type="evidence" value="ECO:0007669"/>
    <property type="project" value="InterPro"/>
</dbReference>
<dbReference type="InterPro" id="IPR011990">
    <property type="entry name" value="TPR-like_helical_dom_sf"/>
</dbReference>
<comment type="similarity">
    <text evidence="2">Belongs to the peptidase S54 family.</text>
</comment>
<dbReference type="SUPFAM" id="SSF144091">
    <property type="entry name" value="Rhomboid-like"/>
    <property type="match status" value="1"/>
</dbReference>
<evidence type="ECO:0000256" key="5">
    <source>
        <dbReference type="ARBA" id="ARBA00022989"/>
    </source>
</evidence>
<protein>
    <recommendedName>
        <fullName evidence="9">Peptidase S54 rhomboid domain-containing protein</fullName>
    </recommendedName>
</protein>
<sequence length="546" mass="58478">MLMQTSEKGRRERQGESMDESATQREHFSRYYARYLVAKRGYRLGALPRSEELLQHCDYVLTSSAGKRISIVGIVNRDSAEGKTFTMPAQDLAALARHVAGSLPAAARLAITIYEIGSCAIGRADKSRLSRHRSHGKNYATKAIAVDVSKRRAWPLPLFGRRFSPAGQMEKLLRAPRLSAAELSGPERAVKSGRPVFVWVLMALLAAVFIAEQVFTFGKTGKPAVPTIETLQVLGGLSYPLVVGEGQWWRLFTAPLLHGDVTHIGFNCLVLLLIGNPLETLIGWRWTAATFSVSAVGGSLMSLAANPVNMVSVGASGGITGMLATALVISFRIPAGAARARLVSQAIYGLVPALLPFLNTAVSGGNIDYGAHFGGAIGGVTVGFLLLGLWPGRLPRPRMGNLAALVAIAFFSIAAGACLPIREHYARQMLLAPDLPAATASSDAAVESLLRAYPRDPRLFFLRAQALLRRNDIQGAERDLRAALADRQLIAEVGGSDFENRVRAVLAALLKNKGEPSEAAAMAGPACAVEKSGPIADYLTKFSLCR</sequence>
<evidence type="ECO:0000256" key="3">
    <source>
        <dbReference type="ARBA" id="ARBA00022692"/>
    </source>
</evidence>
<feature type="transmembrane region" description="Helical" evidence="8">
    <location>
        <begin position="286"/>
        <end position="305"/>
    </location>
</feature>
<feature type="region of interest" description="Disordered" evidence="7">
    <location>
        <begin position="1"/>
        <end position="23"/>
    </location>
</feature>
<organism evidence="10 11">
    <name type="scientific">Labrys okinawensis</name>
    <dbReference type="NCBI Taxonomy" id="346911"/>
    <lineage>
        <taxon>Bacteria</taxon>
        <taxon>Pseudomonadati</taxon>
        <taxon>Pseudomonadota</taxon>
        <taxon>Alphaproteobacteria</taxon>
        <taxon>Hyphomicrobiales</taxon>
        <taxon>Xanthobacteraceae</taxon>
        <taxon>Labrys</taxon>
    </lineage>
</organism>
<feature type="compositionally biased region" description="Basic and acidic residues" evidence="7">
    <location>
        <begin position="7"/>
        <end position="23"/>
    </location>
</feature>
<accession>A0A2S9QD77</accession>
<name>A0A2S9QD77_9HYPH</name>
<feature type="transmembrane region" description="Helical" evidence="8">
    <location>
        <begin position="311"/>
        <end position="330"/>
    </location>
</feature>
<dbReference type="InterPro" id="IPR035952">
    <property type="entry name" value="Rhomboid-like_sf"/>
</dbReference>
<dbReference type="AlphaFoldDB" id="A0A2S9QD77"/>
<dbReference type="Proteomes" id="UP000237682">
    <property type="component" value="Unassembled WGS sequence"/>
</dbReference>
<feature type="domain" description="Peptidase S54 rhomboid" evidence="9">
    <location>
        <begin position="246"/>
        <end position="387"/>
    </location>
</feature>
<evidence type="ECO:0000313" key="11">
    <source>
        <dbReference type="Proteomes" id="UP000237682"/>
    </source>
</evidence>
<evidence type="ECO:0000256" key="1">
    <source>
        <dbReference type="ARBA" id="ARBA00004141"/>
    </source>
</evidence>
<dbReference type="PANTHER" id="PTHR43731:SF14">
    <property type="entry name" value="PRESENILIN-ASSOCIATED RHOMBOID-LIKE PROTEIN, MITOCHONDRIAL"/>
    <property type="match status" value="1"/>
</dbReference>
<keyword evidence="11" id="KW-1185">Reference proteome</keyword>
<evidence type="ECO:0000256" key="7">
    <source>
        <dbReference type="SAM" id="MobiDB-lite"/>
    </source>
</evidence>
<feature type="transmembrane region" description="Helical" evidence="8">
    <location>
        <begin position="402"/>
        <end position="422"/>
    </location>
</feature>
<dbReference type="Gene3D" id="1.25.40.10">
    <property type="entry name" value="Tetratricopeptide repeat domain"/>
    <property type="match status" value="1"/>
</dbReference>
<feature type="transmembrane region" description="Helical" evidence="8">
    <location>
        <begin position="196"/>
        <end position="215"/>
    </location>
</feature>
<dbReference type="InterPro" id="IPR022764">
    <property type="entry name" value="Peptidase_S54_rhomboid_dom"/>
</dbReference>
<keyword evidence="4" id="KW-0378">Hydrolase</keyword>
<dbReference type="OrthoDB" id="9813074at2"/>
<gene>
    <name evidence="10" type="ORF">C5L14_11540</name>
</gene>